<dbReference type="KEGG" id="vg:22276461"/>
<dbReference type="GeneID" id="22276461"/>
<name>A0A075BF28_9CAUD</name>
<accession>A0A075BF28</accession>
<reference evidence="1 2" key="1">
    <citation type="journal article" date="2014" name="PLoS ONE">
        <title>Improving the Safety of Staphylococcus aureus Polyvalent Phages by Their Production on a Staphylococcus xylosus Strain.</title>
        <authorList>
            <person name="El Haddad L."/>
            <person name="Ben Abdallah N."/>
            <person name="Plante P.L."/>
            <person name="Dumaresq J."/>
            <person name="Katsarava R."/>
            <person name="Labrie S."/>
            <person name="Corbeil J."/>
            <person name="St-Gelais D."/>
            <person name="Moineau S."/>
        </authorList>
    </citation>
    <scope>NUCLEOTIDE SEQUENCE [LARGE SCALE GENOMIC DNA]</scope>
</reference>
<proteinExistence type="predicted"/>
<sequence length="63" mass="7473">MKKGVFTVIADGFKFNVIAKDKKEVQEHCFKCFDFNYISVSFCREVYSDCEFPQFMEDYKYAG</sequence>
<evidence type="ECO:0000313" key="1">
    <source>
        <dbReference type="EMBL" id="AFX93315.1"/>
    </source>
</evidence>
<evidence type="ECO:0000313" key="2">
    <source>
        <dbReference type="Proteomes" id="UP000028568"/>
    </source>
</evidence>
<dbReference type="Proteomes" id="UP000028568">
    <property type="component" value="Segment"/>
</dbReference>
<organism evidence="1 2">
    <name type="scientific">Staphylococcus phage Team1</name>
    <dbReference type="NCBI Taxonomy" id="1262512"/>
    <lineage>
        <taxon>Viruses</taxon>
        <taxon>Duplodnaviria</taxon>
        <taxon>Heunggongvirae</taxon>
        <taxon>Uroviricota</taxon>
        <taxon>Caudoviricetes</taxon>
        <taxon>Herelleviridae</taxon>
        <taxon>Twortvirinae</taxon>
        <taxon>Kayvirus</taxon>
        <taxon>Kayvirus G1</taxon>
    </lineage>
</organism>
<dbReference type="RefSeq" id="YP_009098198.1">
    <property type="nucleotide sequence ID" value="NC_025417.1"/>
</dbReference>
<dbReference type="EMBL" id="KC012913">
    <property type="protein sequence ID" value="AFX93315.1"/>
    <property type="molecule type" value="Genomic_DNA"/>
</dbReference>
<protein>
    <submittedName>
        <fullName evidence="1">Uncharacterized protein</fullName>
    </submittedName>
</protein>